<dbReference type="InterPro" id="IPR013216">
    <property type="entry name" value="Methyltransf_11"/>
</dbReference>
<proteinExistence type="predicted"/>
<evidence type="ECO:0000313" key="6">
    <source>
        <dbReference type="EMBL" id="MCU9838030.1"/>
    </source>
</evidence>
<dbReference type="CDD" id="cd02440">
    <property type="entry name" value="AdoMet_MTases"/>
    <property type="match status" value="1"/>
</dbReference>
<dbReference type="Pfam" id="PF08241">
    <property type="entry name" value="Methyltransf_11"/>
    <property type="match status" value="1"/>
</dbReference>
<name>A0ABT2WSM0_9RHOB</name>
<keyword evidence="1" id="KW-0474">Menaquinone biosynthesis</keyword>
<dbReference type="GO" id="GO:0008168">
    <property type="term" value="F:methyltransferase activity"/>
    <property type="evidence" value="ECO:0007669"/>
    <property type="project" value="UniProtKB-KW"/>
</dbReference>
<feature type="domain" description="Methyltransferase type 11" evidence="5">
    <location>
        <begin position="46"/>
        <end position="144"/>
    </location>
</feature>
<evidence type="ECO:0000256" key="4">
    <source>
        <dbReference type="ARBA" id="ARBA00022691"/>
    </source>
</evidence>
<dbReference type="PROSITE" id="PS51608">
    <property type="entry name" value="SAM_MT_UBIE"/>
    <property type="match status" value="1"/>
</dbReference>
<dbReference type="EMBL" id="JAOVQN010000008">
    <property type="protein sequence ID" value="MCU9838030.1"/>
    <property type="molecule type" value="Genomic_DNA"/>
</dbReference>
<dbReference type="GO" id="GO:0032259">
    <property type="term" value="P:methylation"/>
    <property type="evidence" value="ECO:0007669"/>
    <property type="project" value="UniProtKB-KW"/>
</dbReference>
<keyword evidence="7" id="KW-1185">Reference proteome</keyword>
<keyword evidence="4" id="KW-0949">S-adenosyl-L-methionine</keyword>
<dbReference type="Proteomes" id="UP001321014">
    <property type="component" value="Unassembled WGS sequence"/>
</dbReference>
<dbReference type="PANTHER" id="PTHR43591">
    <property type="entry name" value="METHYLTRANSFERASE"/>
    <property type="match status" value="1"/>
</dbReference>
<dbReference type="Gene3D" id="3.40.50.150">
    <property type="entry name" value="Vaccinia Virus protein VP39"/>
    <property type="match status" value="1"/>
</dbReference>
<dbReference type="EC" id="2.1.1.-" evidence="6"/>
<dbReference type="SUPFAM" id="SSF53335">
    <property type="entry name" value="S-adenosyl-L-methionine-dependent methyltransferases"/>
    <property type="match status" value="1"/>
</dbReference>
<evidence type="ECO:0000256" key="3">
    <source>
        <dbReference type="ARBA" id="ARBA00022679"/>
    </source>
</evidence>
<evidence type="ECO:0000259" key="5">
    <source>
        <dbReference type="Pfam" id="PF08241"/>
    </source>
</evidence>
<reference evidence="6 7" key="1">
    <citation type="submission" date="2022-10" db="EMBL/GenBank/DDBJ databases">
        <title>Ruegeria sp. nov., isolated from ocean surface water.</title>
        <authorList>
            <person name="He W."/>
            <person name="Wang L."/>
            <person name="Zhang D.-F."/>
        </authorList>
    </citation>
    <scope>NUCLEOTIDE SEQUENCE [LARGE SCALE GENOMIC DNA]</scope>
    <source>
        <strain evidence="6 7">WL0004</strain>
    </source>
</reference>
<evidence type="ECO:0000256" key="1">
    <source>
        <dbReference type="ARBA" id="ARBA00022428"/>
    </source>
</evidence>
<dbReference type="PANTHER" id="PTHR43591:SF24">
    <property type="entry name" value="2-METHOXY-6-POLYPRENYL-1,4-BENZOQUINOL METHYLASE, MITOCHONDRIAL"/>
    <property type="match status" value="1"/>
</dbReference>
<dbReference type="InterPro" id="IPR004033">
    <property type="entry name" value="UbiE/COQ5_MeTrFase"/>
</dbReference>
<dbReference type="InterPro" id="IPR029063">
    <property type="entry name" value="SAM-dependent_MTases_sf"/>
</dbReference>
<protein>
    <submittedName>
        <fullName evidence="6">Class I SAM-dependent methyltransferase</fullName>
        <ecNumber evidence="6">2.1.1.-</ecNumber>
    </submittedName>
</protein>
<dbReference type="RefSeq" id="WP_263388109.1">
    <property type="nucleotide sequence ID" value="NZ_JAOVQN010000008.1"/>
</dbReference>
<keyword evidence="2 6" id="KW-0489">Methyltransferase</keyword>
<comment type="caution">
    <text evidence="6">The sequence shown here is derived from an EMBL/GenBank/DDBJ whole genome shotgun (WGS) entry which is preliminary data.</text>
</comment>
<organism evidence="6 7">
    <name type="scientific">Ruegeria marisflavi</name>
    <dbReference type="NCBI Taxonomy" id="2984152"/>
    <lineage>
        <taxon>Bacteria</taxon>
        <taxon>Pseudomonadati</taxon>
        <taxon>Pseudomonadota</taxon>
        <taxon>Alphaproteobacteria</taxon>
        <taxon>Rhodobacterales</taxon>
        <taxon>Roseobacteraceae</taxon>
        <taxon>Ruegeria</taxon>
    </lineage>
</organism>
<sequence length="271" mass="29373">MGGHDKFGASSTFAERYETTLVPVIFRPWARELIRRIVPESGERILDLACGTGAVGREVFASGVEPGVLIGADISEGMLEVARSRASEAGIEAEYLQASADNLPFPDNSFDVAFCQQALQFFADRPAALRELKRVLAPGGRTVFCVSRKLELNPLLKAQAATLDKYAGRDAGNAVRAICAFDDEQALRRLFQDAGMAEIEIESVTLTPSHPDGRAFARGAMGGMHTGDKMSRMSEEERNESIEYFMAGLGSCFDGVGIKFPHVSYIVTARA</sequence>
<evidence type="ECO:0000256" key="2">
    <source>
        <dbReference type="ARBA" id="ARBA00022603"/>
    </source>
</evidence>
<evidence type="ECO:0000313" key="7">
    <source>
        <dbReference type="Proteomes" id="UP001321014"/>
    </source>
</evidence>
<gene>
    <name evidence="6" type="ORF">OEZ49_09655</name>
</gene>
<accession>A0ABT2WSM0</accession>
<keyword evidence="3 6" id="KW-0808">Transferase</keyword>